<sequence length="128" mass="14291">MRQYTVSTANRRVFQLSGAFVACLLVASTAAMLRGEFSRQIPAPAILPAVVPTPVQIKTPFPAIDEQVFVRQHERQLAAVPETIVTPDCTLTRYQLADWYYLFSGGRLALMSKNPTNRVHQYCPAPIQ</sequence>
<dbReference type="PROSITE" id="PS51257">
    <property type="entry name" value="PROKAR_LIPOPROTEIN"/>
    <property type="match status" value="1"/>
</dbReference>
<dbReference type="EMBL" id="CP003587">
    <property type="protein sequence ID" value="AGY58427.1"/>
    <property type="molecule type" value="Genomic_DNA"/>
</dbReference>
<organism evidence="1 2">
    <name type="scientific">Gloeobacter kilaueensis (strain ATCC BAA-2537 / CCAP 1431/1 / ULC 316 / JS1)</name>
    <dbReference type="NCBI Taxonomy" id="1183438"/>
    <lineage>
        <taxon>Bacteria</taxon>
        <taxon>Bacillati</taxon>
        <taxon>Cyanobacteriota</taxon>
        <taxon>Cyanophyceae</taxon>
        <taxon>Gloeobacterales</taxon>
        <taxon>Gloeobacteraceae</taxon>
        <taxon>Gloeobacter</taxon>
    </lineage>
</organism>
<evidence type="ECO:0000313" key="1">
    <source>
        <dbReference type="EMBL" id="AGY58427.1"/>
    </source>
</evidence>
<dbReference type="RefSeq" id="WP_023173578.1">
    <property type="nucleotide sequence ID" value="NC_022600.1"/>
</dbReference>
<proteinExistence type="predicted"/>
<dbReference type="AlphaFoldDB" id="U5QHI2"/>
<protein>
    <submittedName>
        <fullName evidence="1">Uncharacterized protein</fullName>
    </submittedName>
</protein>
<gene>
    <name evidence="1" type="ORF">GKIL_2181</name>
</gene>
<accession>U5QHI2</accession>
<dbReference type="STRING" id="1183438.GKIL_2181"/>
<dbReference type="Proteomes" id="UP000017396">
    <property type="component" value="Chromosome"/>
</dbReference>
<evidence type="ECO:0000313" key="2">
    <source>
        <dbReference type="Proteomes" id="UP000017396"/>
    </source>
</evidence>
<keyword evidence="2" id="KW-1185">Reference proteome</keyword>
<dbReference type="HOGENOM" id="CLU_1956480_0_0_3"/>
<name>U5QHI2_GLOK1</name>
<reference evidence="1 2" key="1">
    <citation type="journal article" date="2013" name="PLoS ONE">
        <title>Cultivation and Complete Genome Sequencing of Gloeobacter kilaueensis sp. nov., from a Lava Cave in Kilauea Caldera, Hawai'i.</title>
        <authorList>
            <person name="Saw J.H."/>
            <person name="Schatz M."/>
            <person name="Brown M.V."/>
            <person name="Kunkel D.D."/>
            <person name="Foster J.S."/>
            <person name="Shick H."/>
            <person name="Christensen S."/>
            <person name="Hou S."/>
            <person name="Wan X."/>
            <person name="Donachie S.P."/>
        </authorList>
    </citation>
    <scope>NUCLEOTIDE SEQUENCE [LARGE SCALE GENOMIC DNA]</scope>
    <source>
        <strain evidence="2">JS</strain>
    </source>
</reference>
<dbReference type="KEGG" id="glj:GKIL_2181"/>